<organism evidence="1 2">
    <name type="scientific">Punica granatum</name>
    <name type="common">Pomegranate</name>
    <dbReference type="NCBI Taxonomy" id="22663"/>
    <lineage>
        <taxon>Eukaryota</taxon>
        <taxon>Viridiplantae</taxon>
        <taxon>Streptophyta</taxon>
        <taxon>Embryophyta</taxon>
        <taxon>Tracheophyta</taxon>
        <taxon>Spermatophyta</taxon>
        <taxon>Magnoliopsida</taxon>
        <taxon>eudicotyledons</taxon>
        <taxon>Gunneridae</taxon>
        <taxon>Pentapetalae</taxon>
        <taxon>rosids</taxon>
        <taxon>malvids</taxon>
        <taxon>Myrtales</taxon>
        <taxon>Lythraceae</taxon>
        <taxon>Punica</taxon>
    </lineage>
</organism>
<evidence type="ECO:0000313" key="1">
    <source>
        <dbReference type="EMBL" id="PKI62449.1"/>
    </source>
</evidence>
<protein>
    <submittedName>
        <fullName evidence="1">Uncharacterized protein</fullName>
    </submittedName>
</protein>
<sequence>MAYRVHNHALNLSLSGSEDALIISVDSMNALTCVHVPRQISRVDLVKLLLETWVTNYERLHQNAQLIQSSELKFRKRPDGKVVISFDHCSVENLDPSAPPILSTVLKKNKVLPFYKPILKWVRKQKWKNPEEIRDYLKDMVPASISKRLVHKMEQKGELAAIPQAAPACMFHPSSPNYDEQFPQLRQFTDGDGRYTHAFKVLNPTSRDEYERPRFVTFREVVLNW</sequence>
<dbReference type="PANTHER" id="PTHR48435:SF1">
    <property type="entry name" value="POLYPROTEIN"/>
    <property type="match status" value="1"/>
</dbReference>
<gene>
    <name evidence="1" type="ORF">CRG98_017255</name>
</gene>
<dbReference type="Proteomes" id="UP000233551">
    <property type="component" value="Unassembled WGS sequence"/>
</dbReference>
<dbReference type="EMBL" id="PGOL01000974">
    <property type="protein sequence ID" value="PKI62449.1"/>
    <property type="molecule type" value="Genomic_DNA"/>
</dbReference>
<dbReference type="PANTHER" id="PTHR48435">
    <property type="entry name" value="POLYPROTEIN"/>
    <property type="match status" value="1"/>
</dbReference>
<reference evidence="1 2" key="1">
    <citation type="submission" date="2017-11" db="EMBL/GenBank/DDBJ databases">
        <title>De-novo sequencing of pomegranate (Punica granatum L.) genome.</title>
        <authorList>
            <person name="Akparov Z."/>
            <person name="Amiraslanov A."/>
            <person name="Hajiyeva S."/>
            <person name="Abbasov M."/>
            <person name="Kaur K."/>
            <person name="Hamwieh A."/>
            <person name="Solovyev V."/>
            <person name="Salamov A."/>
            <person name="Braich B."/>
            <person name="Kosarev P."/>
            <person name="Mahmoud A."/>
            <person name="Hajiyev E."/>
            <person name="Babayeva S."/>
            <person name="Izzatullayeva V."/>
            <person name="Mammadov A."/>
            <person name="Mammadov A."/>
            <person name="Sharifova S."/>
            <person name="Ojaghi J."/>
            <person name="Eynullazada K."/>
            <person name="Bayramov B."/>
            <person name="Abdulazimova A."/>
            <person name="Shahmuradov I."/>
        </authorList>
    </citation>
    <scope>NUCLEOTIDE SEQUENCE [LARGE SCALE GENOMIC DNA]</scope>
    <source>
        <strain evidence="2">cv. AG2017</strain>
        <tissue evidence="1">Leaf</tissue>
    </source>
</reference>
<comment type="caution">
    <text evidence="1">The sequence shown here is derived from an EMBL/GenBank/DDBJ whole genome shotgun (WGS) entry which is preliminary data.</text>
</comment>
<dbReference type="InterPro" id="IPR053098">
    <property type="entry name" value="Petuviruses_polyprotein"/>
</dbReference>
<accession>A0A2I0K1K1</accession>
<evidence type="ECO:0000313" key="2">
    <source>
        <dbReference type="Proteomes" id="UP000233551"/>
    </source>
</evidence>
<proteinExistence type="predicted"/>
<keyword evidence="2" id="KW-1185">Reference proteome</keyword>
<dbReference type="AlphaFoldDB" id="A0A2I0K1K1"/>
<name>A0A2I0K1K1_PUNGR</name>